<gene>
    <name evidence="2" type="ORF">KSF_107080</name>
</gene>
<dbReference type="EMBL" id="BNJK01000003">
    <property type="protein sequence ID" value="GHP00661.1"/>
    <property type="molecule type" value="Genomic_DNA"/>
</dbReference>
<dbReference type="Proteomes" id="UP000597444">
    <property type="component" value="Unassembled WGS sequence"/>
</dbReference>
<sequence>MPELAPKDERGIAVTNRLLQHRMQRLTNKRKSVTEAESQQKKRTSATLPPNSIEAVAVKHCVNGRELLPKWECR</sequence>
<evidence type="ECO:0000256" key="1">
    <source>
        <dbReference type="SAM" id="MobiDB-lite"/>
    </source>
</evidence>
<organism evidence="2 3">
    <name type="scientific">Reticulibacter mediterranei</name>
    <dbReference type="NCBI Taxonomy" id="2778369"/>
    <lineage>
        <taxon>Bacteria</taxon>
        <taxon>Bacillati</taxon>
        <taxon>Chloroflexota</taxon>
        <taxon>Ktedonobacteria</taxon>
        <taxon>Ktedonobacterales</taxon>
        <taxon>Reticulibacteraceae</taxon>
        <taxon>Reticulibacter</taxon>
    </lineage>
</organism>
<proteinExistence type="predicted"/>
<accession>A0A8J3N9J5</accession>
<keyword evidence="3" id="KW-1185">Reference proteome</keyword>
<name>A0A8J3N9J5_9CHLR</name>
<dbReference type="AlphaFoldDB" id="A0A8J3N9J5"/>
<comment type="caution">
    <text evidence="2">The sequence shown here is derived from an EMBL/GenBank/DDBJ whole genome shotgun (WGS) entry which is preliminary data.</text>
</comment>
<evidence type="ECO:0000313" key="2">
    <source>
        <dbReference type="EMBL" id="GHP00661.1"/>
    </source>
</evidence>
<feature type="region of interest" description="Disordered" evidence="1">
    <location>
        <begin position="24"/>
        <end position="51"/>
    </location>
</feature>
<reference evidence="2" key="1">
    <citation type="submission" date="2020-10" db="EMBL/GenBank/DDBJ databases">
        <title>Taxonomic study of unclassified bacteria belonging to the class Ktedonobacteria.</title>
        <authorList>
            <person name="Yabe S."/>
            <person name="Wang C.M."/>
            <person name="Zheng Y."/>
            <person name="Sakai Y."/>
            <person name="Cavaletti L."/>
            <person name="Monciardini P."/>
            <person name="Donadio S."/>
        </authorList>
    </citation>
    <scope>NUCLEOTIDE SEQUENCE</scope>
    <source>
        <strain evidence="2">ID150040</strain>
    </source>
</reference>
<evidence type="ECO:0000313" key="3">
    <source>
        <dbReference type="Proteomes" id="UP000597444"/>
    </source>
</evidence>
<protein>
    <submittedName>
        <fullName evidence="2">Uncharacterized protein</fullName>
    </submittedName>
</protein>